<sequence length="139" mass="15956">MRHAFELRWLYRQGHRNQTQTTFNNLPIVLRLSKSNADISLIFSCIWFLSFLFLSIDLSDILTVRALFDLNVYRTETCFVSVHHQIRFFPTSIYVKSYEEGVCTIFGGRTKSYYVVCGTVGGGNEGPLRLVVKVAIAHL</sequence>
<name>A0A162SHR8_9CRUS</name>
<dbReference type="EMBL" id="LRGB01000024">
    <property type="protein sequence ID" value="KZS21308.1"/>
    <property type="molecule type" value="Genomic_DNA"/>
</dbReference>
<dbReference type="AlphaFoldDB" id="A0A162SHR8"/>
<evidence type="ECO:0000313" key="1">
    <source>
        <dbReference type="EMBL" id="KZS21308.1"/>
    </source>
</evidence>
<comment type="caution">
    <text evidence="1">The sequence shown here is derived from an EMBL/GenBank/DDBJ whole genome shotgun (WGS) entry which is preliminary data.</text>
</comment>
<reference evidence="1 2" key="1">
    <citation type="submission" date="2016-03" db="EMBL/GenBank/DDBJ databases">
        <title>EvidentialGene: Evidence-directed Construction of Genes on Genomes.</title>
        <authorList>
            <person name="Gilbert D.G."/>
            <person name="Choi J.-H."/>
            <person name="Mockaitis K."/>
            <person name="Colbourne J."/>
            <person name="Pfrender M."/>
        </authorList>
    </citation>
    <scope>NUCLEOTIDE SEQUENCE [LARGE SCALE GENOMIC DNA]</scope>
    <source>
        <strain evidence="1 2">Xinb3</strain>
        <tissue evidence="1">Complete organism</tissue>
    </source>
</reference>
<gene>
    <name evidence="1" type="ORF">APZ42_011231</name>
</gene>
<keyword evidence="2" id="KW-1185">Reference proteome</keyword>
<evidence type="ECO:0000313" key="2">
    <source>
        <dbReference type="Proteomes" id="UP000076858"/>
    </source>
</evidence>
<organism evidence="1 2">
    <name type="scientific">Daphnia magna</name>
    <dbReference type="NCBI Taxonomy" id="35525"/>
    <lineage>
        <taxon>Eukaryota</taxon>
        <taxon>Metazoa</taxon>
        <taxon>Ecdysozoa</taxon>
        <taxon>Arthropoda</taxon>
        <taxon>Crustacea</taxon>
        <taxon>Branchiopoda</taxon>
        <taxon>Diplostraca</taxon>
        <taxon>Cladocera</taxon>
        <taxon>Anomopoda</taxon>
        <taxon>Daphniidae</taxon>
        <taxon>Daphnia</taxon>
    </lineage>
</organism>
<protein>
    <submittedName>
        <fullName evidence="1">Uncharacterized protein</fullName>
    </submittedName>
</protein>
<proteinExistence type="predicted"/>
<accession>A0A162SHR8</accession>
<dbReference type="Proteomes" id="UP000076858">
    <property type="component" value="Unassembled WGS sequence"/>
</dbReference>